<evidence type="ECO:0000256" key="1">
    <source>
        <dbReference type="ARBA" id="ARBA00022664"/>
    </source>
</evidence>
<dbReference type="InterPro" id="IPR000504">
    <property type="entry name" value="RRM_dom"/>
</dbReference>
<feature type="compositionally biased region" description="Basic and acidic residues" evidence="3">
    <location>
        <begin position="559"/>
        <end position="582"/>
    </location>
</feature>
<feature type="compositionally biased region" description="Basic and acidic residues" evidence="3">
    <location>
        <begin position="798"/>
        <end position="825"/>
    </location>
</feature>
<evidence type="ECO:0000259" key="4">
    <source>
        <dbReference type="PROSITE" id="PS50102"/>
    </source>
</evidence>
<dbReference type="Pfam" id="PF01480">
    <property type="entry name" value="PWI"/>
    <property type="match status" value="1"/>
</dbReference>
<feature type="compositionally biased region" description="Low complexity" evidence="3">
    <location>
        <begin position="1"/>
        <end position="10"/>
    </location>
</feature>
<dbReference type="InterPro" id="IPR036483">
    <property type="entry name" value="PWI_dom_sf"/>
</dbReference>
<feature type="compositionally biased region" description="Basic and acidic residues" evidence="3">
    <location>
        <begin position="611"/>
        <end position="642"/>
    </location>
</feature>
<dbReference type="InterPro" id="IPR002483">
    <property type="entry name" value="PWI_dom"/>
</dbReference>
<dbReference type="Proteomes" id="UP001443914">
    <property type="component" value="Unassembled WGS sequence"/>
</dbReference>
<dbReference type="Gene3D" id="3.30.70.330">
    <property type="match status" value="1"/>
</dbReference>
<dbReference type="PROSITE" id="PS51025">
    <property type="entry name" value="PWI"/>
    <property type="match status" value="1"/>
</dbReference>
<evidence type="ECO:0008006" key="8">
    <source>
        <dbReference type="Google" id="ProtNLM"/>
    </source>
</evidence>
<name>A0AAW1HGX9_SAPOF</name>
<protein>
    <recommendedName>
        <fullName evidence="8">RNA-binding protein 25</fullName>
    </recommendedName>
</protein>
<evidence type="ECO:0000256" key="2">
    <source>
        <dbReference type="PROSITE-ProRule" id="PRU00176"/>
    </source>
</evidence>
<keyword evidence="1" id="KW-0507">mRNA processing</keyword>
<feature type="compositionally biased region" description="Basic and acidic residues" evidence="3">
    <location>
        <begin position="351"/>
        <end position="396"/>
    </location>
</feature>
<organism evidence="6 7">
    <name type="scientific">Saponaria officinalis</name>
    <name type="common">Common soapwort</name>
    <name type="synonym">Lychnis saponaria</name>
    <dbReference type="NCBI Taxonomy" id="3572"/>
    <lineage>
        <taxon>Eukaryota</taxon>
        <taxon>Viridiplantae</taxon>
        <taxon>Streptophyta</taxon>
        <taxon>Embryophyta</taxon>
        <taxon>Tracheophyta</taxon>
        <taxon>Spermatophyta</taxon>
        <taxon>Magnoliopsida</taxon>
        <taxon>eudicotyledons</taxon>
        <taxon>Gunneridae</taxon>
        <taxon>Pentapetalae</taxon>
        <taxon>Caryophyllales</taxon>
        <taxon>Caryophyllaceae</taxon>
        <taxon>Caryophylleae</taxon>
        <taxon>Saponaria</taxon>
    </lineage>
</organism>
<feature type="compositionally biased region" description="Pro residues" evidence="3">
    <location>
        <begin position="429"/>
        <end position="438"/>
    </location>
</feature>
<feature type="compositionally biased region" description="Low complexity" evidence="3">
    <location>
        <begin position="119"/>
        <end position="141"/>
    </location>
</feature>
<feature type="region of interest" description="Disordered" evidence="3">
    <location>
        <begin position="1"/>
        <end position="177"/>
    </location>
</feature>
<proteinExistence type="predicted"/>
<dbReference type="InterPro" id="IPR053294">
    <property type="entry name" value="RBM_PWI_domain"/>
</dbReference>
<keyword evidence="7" id="KW-1185">Reference proteome</keyword>
<feature type="compositionally biased region" description="Pro residues" evidence="3">
    <location>
        <begin position="46"/>
        <end position="65"/>
    </location>
</feature>
<dbReference type="GO" id="GO:0003723">
    <property type="term" value="F:RNA binding"/>
    <property type="evidence" value="ECO:0007669"/>
    <property type="project" value="UniProtKB-UniRule"/>
</dbReference>
<dbReference type="PANTHER" id="PTHR47334:SF2">
    <property type="entry name" value="RNA-BINDING MOTIF PROTEIN 25"/>
    <property type="match status" value="1"/>
</dbReference>
<dbReference type="InterPro" id="IPR035979">
    <property type="entry name" value="RBD_domain_sf"/>
</dbReference>
<dbReference type="InterPro" id="IPR034268">
    <property type="entry name" value="RBM25_RRM"/>
</dbReference>
<feature type="region of interest" description="Disordered" evidence="3">
    <location>
        <begin position="339"/>
        <end position="535"/>
    </location>
</feature>
<dbReference type="Pfam" id="PF00076">
    <property type="entry name" value="RRM_1"/>
    <property type="match status" value="1"/>
</dbReference>
<dbReference type="AlphaFoldDB" id="A0AAW1HGX9"/>
<dbReference type="Gene3D" id="1.20.1390.10">
    <property type="entry name" value="PWI domain"/>
    <property type="match status" value="1"/>
</dbReference>
<evidence type="ECO:0000259" key="5">
    <source>
        <dbReference type="PROSITE" id="PS51025"/>
    </source>
</evidence>
<dbReference type="SUPFAM" id="SSF54928">
    <property type="entry name" value="RNA-binding domain, RBD"/>
    <property type="match status" value="1"/>
</dbReference>
<evidence type="ECO:0000313" key="6">
    <source>
        <dbReference type="EMBL" id="KAK9675556.1"/>
    </source>
</evidence>
<gene>
    <name evidence="6" type="ORF">RND81_11G015000</name>
</gene>
<feature type="compositionally biased region" description="Pro residues" evidence="3">
    <location>
        <begin position="91"/>
        <end position="118"/>
    </location>
</feature>
<keyword evidence="2" id="KW-0694">RNA-binding</keyword>
<dbReference type="PRINTS" id="PR01217">
    <property type="entry name" value="PRICHEXTENSN"/>
</dbReference>
<evidence type="ECO:0000313" key="7">
    <source>
        <dbReference type="Proteomes" id="UP001443914"/>
    </source>
</evidence>
<feature type="compositionally biased region" description="Basic and acidic residues" evidence="3">
    <location>
        <begin position="404"/>
        <end position="426"/>
    </location>
</feature>
<feature type="compositionally biased region" description="Pro residues" evidence="3">
    <location>
        <begin position="161"/>
        <end position="170"/>
    </location>
</feature>
<feature type="domain" description="PWI" evidence="5">
    <location>
        <begin position="847"/>
        <end position="942"/>
    </location>
</feature>
<feature type="domain" description="RRM" evidence="4">
    <location>
        <begin position="248"/>
        <end position="328"/>
    </location>
</feature>
<feature type="compositionally biased region" description="Low complexity" evidence="3">
    <location>
        <begin position="66"/>
        <end position="85"/>
    </location>
</feature>
<dbReference type="SMART" id="SM00360">
    <property type="entry name" value="RRM"/>
    <property type="match status" value="1"/>
</dbReference>
<feature type="compositionally biased region" description="Low complexity" evidence="3">
    <location>
        <begin position="149"/>
        <end position="160"/>
    </location>
</feature>
<accession>A0AAW1HGX9</accession>
<sequence length="942" mass="107117">MAETASTTTPATPPPDPQPPNPNPTPPSSTPPPQQSPSLQTLNPNNPNPNPNSTPPPPLQPPPPQQQQQQPLPAGSPALLPAAPSFRPQFSPIPPPYPGYPGQPPQQQPGYPGQPPPQQQQQQQQPGYPGQPPQQQHQPGYPGQPPPQQQQQQQLVYPGQPGYPRPPFMGMPPNGFMPPGTMPPNGVLRYPYPPIVRPAFLPRPGPGGAPGTVSPFPRPPLLIRPPVTPPIIRPIVFPVIIPVEKPQTTVYVGKIAPSVENDFIRSLLELCGPIKSWKRAQDPSDGTPRRFGFCEFESAEGVLRALRLLSKCKVDGEELVLNVNQATREYLERYVNKKKDNLNKQNEPPDEEAKKEGESASEVEKGEDADKKESAKPAEEEPKKDADETETKEKDMANFGLVTDEERSADRDASEKLTNMIEERIKNKPLPPPPPPPQRVAELAGHSNSEVPSKSGDKDSDIEAVKNDEKNDDELTSETKSANRAGTVSPDRNRRNEYRGRDRERDRDRREKERELDRLERERERERQRRERDREFEVQKAERFYKERLKEWEVREKDREYKRKYEREKDKERERERRRLIADQEDESDDDSRKRRRKSEIEEKRRRRRREKEEDLADRLKEAEEIEEAKKRAEEEQQRQEEQQASEPPSELVVNGGEAPILPETIAHQTEDVMEEDDQPQPVDPATASHDVAGDAILENGKTDEPMTTSDSPTDVKTSSNAPTKRLGFGLVGSGKRTNVPSVFHEEEDEDAQNDKKMRPLVPIDYSTEDTQAAGNTNDGQPPASESGKRPNPQEVKSGLEKEKSRRSHDRSSHRERDRDHDADNASRAPKIMDAKQLIDMIPKTKDDLFSYEINWGVYDENRLNERMRPWISKKITEFLGEEETTLVEFIVDKLGEHVKAVKMLDLLQQILDEEAEMFVLKMWRMLIFEIKRVETGLVARP</sequence>
<feature type="region of interest" description="Disordered" evidence="3">
    <location>
        <begin position="559"/>
        <end position="832"/>
    </location>
</feature>
<dbReference type="PROSITE" id="PS50102">
    <property type="entry name" value="RRM"/>
    <property type="match status" value="1"/>
</dbReference>
<reference evidence="6" key="1">
    <citation type="submission" date="2024-03" db="EMBL/GenBank/DDBJ databases">
        <title>WGS assembly of Saponaria officinalis var. Norfolk2.</title>
        <authorList>
            <person name="Jenkins J."/>
            <person name="Shu S."/>
            <person name="Grimwood J."/>
            <person name="Barry K."/>
            <person name="Goodstein D."/>
            <person name="Schmutz J."/>
            <person name="Leebens-Mack J."/>
            <person name="Osbourn A."/>
        </authorList>
    </citation>
    <scope>NUCLEOTIDE SEQUENCE [LARGE SCALE GENOMIC DNA]</scope>
    <source>
        <strain evidence="6">JIC</strain>
    </source>
</reference>
<feature type="compositionally biased region" description="Basic and acidic residues" evidence="3">
    <location>
        <begin position="455"/>
        <end position="469"/>
    </location>
</feature>
<feature type="compositionally biased region" description="Polar residues" evidence="3">
    <location>
        <begin position="769"/>
        <end position="780"/>
    </location>
</feature>
<dbReference type="PANTHER" id="PTHR47334">
    <property type="entry name" value="SPLICING FACTOR PWI DOMAIN-CONTAINING PROTEIN / RNA RECOGNITION MOTIF (RRM)-CONTAINING PROTEIN"/>
    <property type="match status" value="1"/>
</dbReference>
<dbReference type="FunFam" id="1.20.1390.10:FF:000008">
    <property type="entry name" value="RNA Binding Motif protein homolog"/>
    <property type="match status" value="1"/>
</dbReference>
<evidence type="ECO:0000256" key="3">
    <source>
        <dbReference type="SAM" id="MobiDB-lite"/>
    </source>
</evidence>
<comment type="caution">
    <text evidence="6">The sequence shown here is derived from an EMBL/GenBank/DDBJ whole genome shotgun (WGS) entry which is preliminary data.</text>
</comment>
<feature type="compositionally biased region" description="Basic and acidic residues" evidence="3">
    <location>
        <begin position="491"/>
        <end position="535"/>
    </location>
</feature>
<dbReference type="InterPro" id="IPR012677">
    <property type="entry name" value="Nucleotide-bd_a/b_plait_sf"/>
</dbReference>
<dbReference type="EMBL" id="JBDFQZ010000011">
    <property type="protein sequence ID" value="KAK9675556.1"/>
    <property type="molecule type" value="Genomic_DNA"/>
</dbReference>
<feature type="compositionally biased region" description="Pro residues" evidence="3">
    <location>
        <begin position="11"/>
        <end position="35"/>
    </location>
</feature>
<dbReference type="SUPFAM" id="SSF101233">
    <property type="entry name" value="PWI domain"/>
    <property type="match status" value="1"/>
</dbReference>
<feature type="compositionally biased region" description="Polar residues" evidence="3">
    <location>
        <begin position="706"/>
        <end position="723"/>
    </location>
</feature>
<dbReference type="SMART" id="SM00311">
    <property type="entry name" value="PWI"/>
    <property type="match status" value="1"/>
</dbReference>
<feature type="compositionally biased region" description="Low complexity" evidence="3">
    <location>
        <begin position="36"/>
        <end position="45"/>
    </location>
</feature>
<dbReference type="CDD" id="cd12446">
    <property type="entry name" value="RRM_RBM25"/>
    <property type="match status" value="1"/>
</dbReference>
<dbReference type="GO" id="GO:0006397">
    <property type="term" value="P:mRNA processing"/>
    <property type="evidence" value="ECO:0007669"/>
    <property type="project" value="UniProtKB-KW"/>
</dbReference>